<dbReference type="GO" id="GO:0036089">
    <property type="term" value="P:cleavage furrow formation"/>
    <property type="evidence" value="ECO:0007669"/>
    <property type="project" value="TreeGrafter"/>
</dbReference>
<dbReference type="PANTHER" id="PTHR21345:SF5">
    <property type="entry name" value="PROTEIN SPIRE HOMOLOG 2"/>
    <property type="match status" value="1"/>
</dbReference>
<dbReference type="RefSeq" id="XP_035297359.1">
    <property type="nucleotide sequence ID" value="XM_035441468.1"/>
</dbReference>
<dbReference type="OrthoDB" id="10043757at2759"/>
<evidence type="ECO:0000256" key="14">
    <source>
        <dbReference type="SAM" id="MobiDB-lite"/>
    </source>
</evidence>
<dbReference type="GO" id="GO:0070649">
    <property type="term" value="P:formin-nucleated actin cable assembly"/>
    <property type="evidence" value="ECO:0007669"/>
    <property type="project" value="UniProtKB-ARBA"/>
</dbReference>
<proteinExistence type="inferred from homology"/>
<dbReference type="Pfam" id="PF16474">
    <property type="entry name" value="KIND"/>
    <property type="match status" value="1"/>
</dbReference>
<organism evidence="16 17">
    <name type="scientific">Cricetulus griseus</name>
    <name type="common">Chinese hamster</name>
    <name type="synonym">Cricetulus barabensis griseus</name>
    <dbReference type="NCBI Taxonomy" id="10029"/>
    <lineage>
        <taxon>Eukaryota</taxon>
        <taxon>Metazoa</taxon>
        <taxon>Chordata</taxon>
        <taxon>Craniata</taxon>
        <taxon>Vertebrata</taxon>
        <taxon>Euteleostomi</taxon>
        <taxon>Mammalia</taxon>
        <taxon>Eutheria</taxon>
        <taxon>Euarchontoglires</taxon>
        <taxon>Glires</taxon>
        <taxon>Rodentia</taxon>
        <taxon>Myomorpha</taxon>
        <taxon>Muroidea</taxon>
        <taxon>Cricetidae</taxon>
        <taxon>Cricetinae</taxon>
        <taxon>Cricetulus</taxon>
    </lineage>
</organism>
<dbReference type="SUPFAM" id="SSF57903">
    <property type="entry name" value="FYVE/PHD zinc finger"/>
    <property type="match status" value="1"/>
</dbReference>
<dbReference type="GO" id="GO:0015031">
    <property type="term" value="P:protein transport"/>
    <property type="evidence" value="ECO:0007669"/>
    <property type="project" value="UniProtKB-KW"/>
</dbReference>
<evidence type="ECO:0000259" key="15">
    <source>
        <dbReference type="PROSITE" id="PS51377"/>
    </source>
</evidence>
<dbReference type="InterPro" id="IPR011011">
    <property type="entry name" value="Znf_FYVE_PHD"/>
</dbReference>
<feature type="region of interest" description="Disordered" evidence="14">
    <location>
        <begin position="1"/>
        <end position="22"/>
    </location>
</feature>
<evidence type="ECO:0000256" key="7">
    <source>
        <dbReference type="ARBA" id="ARBA00022490"/>
    </source>
</evidence>
<evidence type="ECO:0000256" key="9">
    <source>
        <dbReference type="ARBA" id="ARBA00022927"/>
    </source>
</evidence>
<dbReference type="GO" id="GO:0005886">
    <property type="term" value="C:plasma membrane"/>
    <property type="evidence" value="ECO:0007669"/>
    <property type="project" value="UniProtKB-SubCell"/>
</dbReference>
<dbReference type="CDD" id="cd22079">
    <property type="entry name" value="WH2_Spire2_r2"/>
    <property type="match status" value="1"/>
</dbReference>
<evidence type="ECO:0000256" key="12">
    <source>
        <dbReference type="ARBA" id="ARBA00023212"/>
    </source>
</evidence>
<evidence type="ECO:0000256" key="4">
    <source>
        <dbReference type="ARBA" id="ARBA00010956"/>
    </source>
</evidence>
<keyword evidence="9" id="KW-0653">Protein transport</keyword>
<dbReference type="PROSITE" id="PS51377">
    <property type="entry name" value="KIND"/>
    <property type="match status" value="1"/>
</dbReference>
<dbReference type="CDD" id="cd22186">
    <property type="entry name" value="WH2_Spire1-2_r3"/>
    <property type="match status" value="1"/>
</dbReference>
<keyword evidence="6" id="KW-1003">Cell membrane</keyword>
<dbReference type="SMART" id="SM00750">
    <property type="entry name" value="KIND"/>
    <property type="match status" value="1"/>
</dbReference>
<dbReference type="GO" id="GO:0005856">
    <property type="term" value="C:cytoskeleton"/>
    <property type="evidence" value="ECO:0007669"/>
    <property type="project" value="UniProtKB-SubCell"/>
</dbReference>
<gene>
    <name evidence="17" type="primary">Spire2</name>
</gene>
<dbReference type="GO" id="GO:0030659">
    <property type="term" value="C:cytoplasmic vesicle membrane"/>
    <property type="evidence" value="ECO:0007669"/>
    <property type="project" value="UniProtKB-SubCell"/>
</dbReference>
<keyword evidence="8" id="KW-0677">Repeat</keyword>
<protein>
    <submittedName>
        <fullName evidence="17">Protein spire homolog 2 isoform X2</fullName>
    </submittedName>
</protein>
<feature type="region of interest" description="Disordered" evidence="14">
    <location>
        <begin position="461"/>
        <end position="523"/>
    </location>
</feature>
<reference evidence="16" key="2">
    <citation type="journal article" date="2020" name="Biotechnol. Bioeng.">
        <title>Chromosome-scale scaffolds for the Chinese hamster reference genome assembly to facilitate the study of the CHO epigenome.</title>
        <authorList>
            <person name="Hilliard W."/>
            <person name="MacDonald M."/>
            <person name="Lee K.H."/>
        </authorList>
    </citation>
    <scope>NUCLEOTIDE SEQUENCE [LARGE SCALE GENOMIC DNA]</scope>
    <source>
        <strain evidence="16">17A/GY</strain>
    </source>
</reference>
<feature type="compositionally biased region" description="Low complexity" evidence="14">
    <location>
        <begin position="10"/>
        <end position="21"/>
    </location>
</feature>
<dbReference type="GO" id="GO:0040038">
    <property type="term" value="P:polar body extrusion after meiotic divisions"/>
    <property type="evidence" value="ECO:0007669"/>
    <property type="project" value="TreeGrafter"/>
</dbReference>
<dbReference type="InterPro" id="IPR029901">
    <property type="entry name" value="Spire"/>
</dbReference>
<dbReference type="Gene3D" id="1.10.510.10">
    <property type="entry name" value="Transferase(Phosphotransferase) domain 1"/>
    <property type="match status" value="1"/>
</dbReference>
<evidence type="ECO:0000256" key="13">
    <source>
        <dbReference type="ARBA" id="ARBA00023329"/>
    </source>
</evidence>
<keyword evidence="16" id="KW-1185">Reference proteome</keyword>
<dbReference type="CDD" id="cd22081">
    <property type="entry name" value="WH2_Spire2_r4"/>
    <property type="match status" value="1"/>
</dbReference>
<feature type="compositionally biased region" description="Polar residues" evidence="14">
    <location>
        <begin position="461"/>
        <end position="470"/>
    </location>
</feature>
<keyword evidence="5" id="KW-0813">Transport</keyword>
<dbReference type="CDD" id="cd22065">
    <property type="entry name" value="WH2_Spire_1-2_r1"/>
    <property type="match status" value="1"/>
</dbReference>
<dbReference type="GO" id="GO:0048193">
    <property type="term" value="P:Golgi vesicle transport"/>
    <property type="evidence" value="ECO:0007669"/>
    <property type="project" value="TreeGrafter"/>
</dbReference>
<evidence type="ECO:0000256" key="2">
    <source>
        <dbReference type="ARBA" id="ARBA00004245"/>
    </source>
</evidence>
<sequence length="723" mass="81013">MARAGGGGAAAPERAGGAARPEPWELSLEEVLKVYEQPINEEQAWAVCFQGCRGLRGEPGGVRRIRDTADILLRRDGSVGARLEPELSEPTTMVVPPASSEAQMVQSLGFAIYRALDWGLDESEERELSPQLEKLIDLMANSDCEDSSCGAADEGYGGPEEEEENEGGPRAVRTFAQAMRLCALRLTDPHGAQAHYQAVCRALFVETLELRAFLARVREAKEMLQKLGEDEPQVEKPLAELDHLGHTDWARLWVQLMRELRHGVKLKKVQEQEFNPLPTEFQLTPFEMLMQDIRARNYKLRKVMVDGDIPPRVKKDAHELILDFIRSRPPLKQVSERRLRPVPQKQRTLHEKILEEIKQERRLRPVGVQHLGARGFGSLPCILNACSGDIKSTSCINLSVTDAGSGSQRPRPRVLLKAPTLAEMEEMNTSEEEESPCGEVTLKRDRSFSEHDLAQLRSEMVSSGLQSVTQPPGGMEPPRARAGSMHSWRPSTQDQVFCPVSDQSQPYPSSALPSSLSSVDKPEASAPDTRHLWLEFSHPVESLALTVEEVMDVRRVLVKAEMEKFLQDKELFSSLKRGKICCCCRTKFPLFSWPPTCLFCKRAVCTSCSVKMKMPSKKCAHIPVYTLGFESLQRVPTTKATPMLRRDAFQSLQGPKWRSVEEEFPHIYAHGCVLKDVCSDCTSFVADVVCSSRKSVDVLNATPQRSRQTQSLYIPNTRTLNFQ</sequence>
<evidence type="ECO:0000256" key="1">
    <source>
        <dbReference type="ARBA" id="ARBA00004180"/>
    </source>
</evidence>
<dbReference type="CTD" id="84501"/>
<reference evidence="16" key="1">
    <citation type="journal article" date="2018" name="Biotechnol. Bioeng.">
        <title>A reference genome of the Chinese hamster based on a hybrid assembly strategy.</title>
        <authorList>
            <person name="Rupp O."/>
            <person name="MacDonald M.L."/>
            <person name="Li S."/>
            <person name="Dhiman H."/>
            <person name="Polson S."/>
            <person name="Griep S."/>
            <person name="Heffner K."/>
            <person name="Hernandez I."/>
            <person name="Brinkrolf K."/>
            <person name="Jadhav V."/>
            <person name="Samoudi M."/>
            <person name="Hao H."/>
            <person name="Kingham B."/>
            <person name="Goesmann A."/>
            <person name="Betenbaugh M.J."/>
            <person name="Lewis N.E."/>
            <person name="Borth N."/>
            <person name="Lee K.H."/>
        </authorList>
    </citation>
    <scope>NUCLEOTIDE SEQUENCE [LARGE SCALE GENOMIC DNA]</scope>
    <source>
        <strain evidence="16">17A/GY</strain>
    </source>
</reference>
<evidence type="ECO:0000256" key="8">
    <source>
        <dbReference type="ARBA" id="ARBA00022737"/>
    </source>
</evidence>
<feature type="region of interest" description="Disordered" evidence="14">
    <location>
        <begin position="146"/>
        <end position="168"/>
    </location>
</feature>
<dbReference type="GeneID" id="100760932"/>
<feature type="domain" description="KIND" evidence="15">
    <location>
        <begin position="26"/>
        <end position="210"/>
    </location>
</feature>
<evidence type="ECO:0000256" key="10">
    <source>
        <dbReference type="ARBA" id="ARBA00023136"/>
    </source>
</evidence>
<evidence type="ECO:0000256" key="6">
    <source>
        <dbReference type="ARBA" id="ARBA00022475"/>
    </source>
</evidence>
<comment type="similarity">
    <text evidence="4">Belongs to the spire family.</text>
</comment>
<evidence type="ECO:0000256" key="3">
    <source>
        <dbReference type="ARBA" id="ARBA00004413"/>
    </source>
</evidence>
<evidence type="ECO:0000256" key="11">
    <source>
        <dbReference type="ARBA" id="ARBA00023203"/>
    </source>
</evidence>
<reference evidence="17" key="3">
    <citation type="submission" date="2025-08" db="UniProtKB">
        <authorList>
            <consortium name="RefSeq"/>
        </authorList>
    </citation>
    <scope>IDENTIFICATION</scope>
    <source>
        <strain evidence="17">17A/GY</strain>
        <tissue evidence="17">Liver</tissue>
    </source>
</reference>
<dbReference type="Proteomes" id="UP001108280">
    <property type="component" value="Chromosome 3"/>
</dbReference>
<accession>A0A9J7K4K9</accession>
<evidence type="ECO:0000256" key="5">
    <source>
        <dbReference type="ARBA" id="ARBA00022448"/>
    </source>
</evidence>
<dbReference type="GO" id="GO:0051295">
    <property type="term" value="P:establishment of meiotic spindle localization"/>
    <property type="evidence" value="ECO:0007669"/>
    <property type="project" value="TreeGrafter"/>
</dbReference>
<dbReference type="GO" id="GO:0051639">
    <property type="term" value="P:actin filament network formation"/>
    <property type="evidence" value="ECO:0007669"/>
    <property type="project" value="TreeGrafter"/>
</dbReference>
<dbReference type="GO" id="GO:0005938">
    <property type="term" value="C:cell cortex"/>
    <property type="evidence" value="ECO:0007669"/>
    <property type="project" value="TreeGrafter"/>
</dbReference>
<keyword evidence="10" id="KW-0472">Membrane</keyword>
<keyword evidence="7" id="KW-0963">Cytoplasm</keyword>
<dbReference type="GO" id="GO:0045010">
    <property type="term" value="P:actin nucleation"/>
    <property type="evidence" value="ECO:0007669"/>
    <property type="project" value="InterPro"/>
</dbReference>
<dbReference type="FunFam" id="1.10.510.10:FF:000455">
    <property type="entry name" value="protein spire homolog 1 isoform X1"/>
    <property type="match status" value="1"/>
</dbReference>
<evidence type="ECO:0000313" key="16">
    <source>
        <dbReference type="Proteomes" id="UP001108280"/>
    </source>
</evidence>
<keyword evidence="12" id="KW-0206">Cytoskeleton</keyword>
<dbReference type="InterPro" id="IPR011019">
    <property type="entry name" value="KIND_dom"/>
</dbReference>
<feature type="compositionally biased region" description="Low complexity" evidence="14">
    <location>
        <begin position="503"/>
        <end position="518"/>
    </location>
</feature>
<dbReference type="GO" id="GO:0030041">
    <property type="term" value="P:actin filament polymerization"/>
    <property type="evidence" value="ECO:0007669"/>
    <property type="project" value="TreeGrafter"/>
</dbReference>
<dbReference type="GO" id="GO:0003779">
    <property type="term" value="F:actin binding"/>
    <property type="evidence" value="ECO:0007669"/>
    <property type="project" value="UniProtKB-KW"/>
</dbReference>
<keyword evidence="11" id="KW-0009">Actin-binding</keyword>
<dbReference type="PANTHER" id="PTHR21345">
    <property type="entry name" value="SPIRE"/>
    <property type="match status" value="1"/>
</dbReference>
<keyword evidence="13" id="KW-0968">Cytoplasmic vesicle</keyword>
<name>A0A9J7K4K9_CRIGR</name>
<comment type="subcellular location">
    <subcellularLocation>
        <location evidence="3">Cell membrane</location>
        <topology evidence="3">Peripheral membrane protein</topology>
        <orientation evidence="3">Cytoplasmic side</orientation>
    </subcellularLocation>
    <subcellularLocation>
        <location evidence="2">Cytoplasm</location>
        <location evidence="2">Cytoskeleton</location>
    </subcellularLocation>
    <subcellularLocation>
        <location evidence="1">Cytoplasmic vesicle membrane</location>
        <topology evidence="1">Peripheral membrane protein</topology>
        <orientation evidence="1">Cytoplasmic side</orientation>
    </subcellularLocation>
</comment>
<evidence type="ECO:0000313" key="17">
    <source>
        <dbReference type="RefSeq" id="XP_035297359.1"/>
    </source>
</evidence>
<dbReference type="KEGG" id="cge:100760932"/>
<dbReference type="GO" id="GO:0008017">
    <property type="term" value="F:microtubule binding"/>
    <property type="evidence" value="ECO:0007669"/>
    <property type="project" value="TreeGrafter"/>
</dbReference>
<dbReference type="AlphaFoldDB" id="A0A9J7K4K9"/>